<dbReference type="SUPFAM" id="SSF52540">
    <property type="entry name" value="P-loop containing nucleoside triphosphate hydrolases"/>
    <property type="match status" value="1"/>
</dbReference>
<organism evidence="8 9">
    <name type="scientific">Aequorivita ciconiae</name>
    <dbReference type="NCBI Taxonomy" id="2494375"/>
    <lineage>
        <taxon>Bacteria</taxon>
        <taxon>Pseudomonadati</taxon>
        <taxon>Bacteroidota</taxon>
        <taxon>Flavobacteriia</taxon>
        <taxon>Flavobacteriales</taxon>
        <taxon>Flavobacteriaceae</taxon>
        <taxon>Aequorivita</taxon>
    </lineage>
</organism>
<dbReference type="Gene3D" id="3.40.50.300">
    <property type="entry name" value="P-loop containing nucleotide triphosphate hydrolases"/>
    <property type="match status" value="3"/>
</dbReference>
<evidence type="ECO:0000256" key="1">
    <source>
        <dbReference type="ARBA" id="ARBA00022741"/>
    </source>
</evidence>
<keyword evidence="1 5" id="KW-0547">Nucleotide-binding</keyword>
<dbReference type="GO" id="GO:0000725">
    <property type="term" value="P:recombinational repair"/>
    <property type="evidence" value="ECO:0007669"/>
    <property type="project" value="TreeGrafter"/>
</dbReference>
<dbReference type="Proteomes" id="UP000285517">
    <property type="component" value="Chromosome"/>
</dbReference>
<dbReference type="Pfam" id="PF00580">
    <property type="entry name" value="UvrD-helicase"/>
    <property type="match status" value="1"/>
</dbReference>
<dbReference type="RefSeq" id="WP_128250972.1">
    <property type="nucleotide sequence ID" value="NZ_CP034951.1"/>
</dbReference>
<dbReference type="PROSITE" id="PS51198">
    <property type="entry name" value="UVRD_HELICASE_ATP_BIND"/>
    <property type="match status" value="1"/>
</dbReference>
<evidence type="ECO:0000313" key="9">
    <source>
        <dbReference type="Proteomes" id="UP000285517"/>
    </source>
</evidence>
<dbReference type="Pfam" id="PF13538">
    <property type="entry name" value="UvrD_C_2"/>
    <property type="match status" value="1"/>
</dbReference>
<keyword evidence="4 5" id="KW-0067">ATP-binding</keyword>
<dbReference type="InterPro" id="IPR027785">
    <property type="entry name" value="UvrD-like_helicase_C"/>
</dbReference>
<name>A0A410G5Q1_9FLAO</name>
<evidence type="ECO:0000259" key="7">
    <source>
        <dbReference type="PROSITE" id="PS51198"/>
    </source>
</evidence>
<feature type="coiled-coil region" evidence="6">
    <location>
        <begin position="445"/>
        <end position="472"/>
    </location>
</feature>
<dbReference type="OrthoDB" id="1100019at2"/>
<protein>
    <submittedName>
        <fullName evidence="8">ATP-dependent helicase</fullName>
    </submittedName>
</protein>
<evidence type="ECO:0000256" key="2">
    <source>
        <dbReference type="ARBA" id="ARBA00022801"/>
    </source>
</evidence>
<dbReference type="GO" id="GO:0016887">
    <property type="term" value="F:ATP hydrolysis activity"/>
    <property type="evidence" value="ECO:0007669"/>
    <property type="project" value="RHEA"/>
</dbReference>
<evidence type="ECO:0000256" key="3">
    <source>
        <dbReference type="ARBA" id="ARBA00022806"/>
    </source>
</evidence>
<feature type="domain" description="UvrD-like helicase ATP-binding" evidence="7">
    <location>
        <begin position="4"/>
        <end position="311"/>
    </location>
</feature>
<proteinExistence type="predicted"/>
<sequence length="567" mass="66077">MDFTQEQEKIFEFVQSGVGHGIIDAVAGAGKTTTIMECAKYVPDKSDVLFCAFNKSIASEIADKFNQKGMQEVTTMTMHALGYQILKSKNSSGRLIEKRDDKYRNLLNSAEIQDQIRPYLKKIIKFYGYEFDEYGDRQSYQIENLSRTFSERLLDINQKYRLTLCKDSFAEFKNMILHYGIFNEVQSKSKYFDEELECYLESHRILLEAGNSLSRRLMIIDFSDMLYLPYVWKLYPNKKYGFVFVDECQDLSFSQLGIALKYGKRGGRILSVGDPRQSIYGFTGADINSFGNIKKYTNASNLPLTLCFRCPPNVIEIAKTIREDIVGKKEVDGIVQGIRLDEVVDMALPNDLIICRTKAPLLLLVFDFIEKERRVKIHPDIAKDLIDQLRRLFKKEELFKLIEIQFGGFEKLKDAVSSRREWVLKKEAERIFDADERRFYIETELSLLESKLNFLQKRYEIWQEECETLEDIFKKINEYVTEKNNPIVISTIHSAKGLEEKRVFIINYTDLPLTRPEQKDWEVVQEINLKYVAVTRAKEELYLVKSPKLNEIIDEGSLFDDLFENGT</sequence>
<keyword evidence="6" id="KW-0175">Coiled coil</keyword>
<dbReference type="KEGG" id="aev:EI546_13155"/>
<keyword evidence="9" id="KW-1185">Reference proteome</keyword>
<dbReference type="GO" id="GO:0003677">
    <property type="term" value="F:DNA binding"/>
    <property type="evidence" value="ECO:0007669"/>
    <property type="project" value="InterPro"/>
</dbReference>
<keyword evidence="2 5" id="KW-0378">Hydrolase</keyword>
<evidence type="ECO:0000256" key="5">
    <source>
        <dbReference type="PROSITE-ProRule" id="PRU00560"/>
    </source>
</evidence>
<dbReference type="InterPro" id="IPR027417">
    <property type="entry name" value="P-loop_NTPase"/>
</dbReference>
<accession>A0A410G5Q1</accession>
<dbReference type="AlphaFoldDB" id="A0A410G5Q1"/>
<evidence type="ECO:0000256" key="4">
    <source>
        <dbReference type="ARBA" id="ARBA00022840"/>
    </source>
</evidence>
<evidence type="ECO:0000313" key="8">
    <source>
        <dbReference type="EMBL" id="QAA82607.1"/>
    </source>
</evidence>
<dbReference type="PANTHER" id="PTHR11070:SF3">
    <property type="entry name" value="DNA 3'-5' HELICASE"/>
    <property type="match status" value="1"/>
</dbReference>
<dbReference type="GO" id="GO:0043138">
    <property type="term" value="F:3'-5' DNA helicase activity"/>
    <property type="evidence" value="ECO:0007669"/>
    <property type="project" value="UniProtKB-EC"/>
</dbReference>
<gene>
    <name evidence="8" type="ORF">EI546_13155</name>
</gene>
<feature type="binding site" evidence="5">
    <location>
        <begin position="25"/>
        <end position="32"/>
    </location>
    <ligand>
        <name>ATP</name>
        <dbReference type="ChEBI" id="CHEBI:30616"/>
    </ligand>
</feature>
<dbReference type="PANTHER" id="PTHR11070">
    <property type="entry name" value="UVRD / RECB / PCRA DNA HELICASE FAMILY MEMBER"/>
    <property type="match status" value="1"/>
</dbReference>
<reference evidence="8 9" key="1">
    <citation type="submission" date="2019-01" db="EMBL/GenBank/DDBJ databases">
        <title>Complete genome sequencing of Aequorivita sp. H23M31.</title>
        <authorList>
            <person name="Bae J.-W."/>
        </authorList>
    </citation>
    <scope>NUCLEOTIDE SEQUENCE [LARGE SCALE GENOMIC DNA]</scope>
    <source>
        <strain evidence="8 9">H23M31</strain>
    </source>
</reference>
<dbReference type="InterPro" id="IPR000212">
    <property type="entry name" value="DNA_helicase_UvrD/REP"/>
</dbReference>
<evidence type="ECO:0000256" key="6">
    <source>
        <dbReference type="SAM" id="Coils"/>
    </source>
</evidence>
<dbReference type="InterPro" id="IPR014016">
    <property type="entry name" value="UvrD-like_ATP-bd"/>
</dbReference>
<dbReference type="EMBL" id="CP034951">
    <property type="protein sequence ID" value="QAA82607.1"/>
    <property type="molecule type" value="Genomic_DNA"/>
</dbReference>
<keyword evidence="3 5" id="KW-0347">Helicase</keyword>
<dbReference type="GO" id="GO:0005524">
    <property type="term" value="F:ATP binding"/>
    <property type="evidence" value="ECO:0007669"/>
    <property type="project" value="UniProtKB-UniRule"/>
</dbReference>